<dbReference type="InterPro" id="IPR003607">
    <property type="entry name" value="HD/PDEase_dom"/>
</dbReference>
<keyword evidence="5 6" id="KW-0472">Membrane</keyword>
<dbReference type="KEGG" id="cher:DK880_00348"/>
<feature type="transmembrane region" description="Helical" evidence="6">
    <location>
        <begin position="520"/>
        <end position="541"/>
    </location>
</feature>
<feature type="transmembrane region" description="Helical" evidence="6">
    <location>
        <begin position="6"/>
        <end position="28"/>
    </location>
</feature>
<dbReference type="Gene3D" id="1.10.3210.10">
    <property type="entry name" value="Hypothetical protein af1432"/>
    <property type="match status" value="1"/>
</dbReference>
<dbReference type="RefSeq" id="WP_109997116.1">
    <property type="nucleotide sequence ID" value="NZ_CP029619.1"/>
</dbReference>
<feature type="transmembrane region" description="Helical" evidence="6">
    <location>
        <begin position="183"/>
        <end position="203"/>
    </location>
</feature>
<dbReference type="InterPro" id="IPR001734">
    <property type="entry name" value="Na/solute_symporter"/>
</dbReference>
<evidence type="ECO:0000259" key="7">
    <source>
        <dbReference type="SMART" id="SM00471"/>
    </source>
</evidence>
<gene>
    <name evidence="8" type="primary">spoT_18</name>
    <name evidence="8" type="ORF">DK880_00348</name>
</gene>
<feature type="transmembrane region" description="Helical" evidence="6">
    <location>
        <begin position="270"/>
        <end position="289"/>
    </location>
</feature>
<feature type="transmembrane region" description="Helical" evidence="6">
    <location>
        <begin position="40"/>
        <end position="60"/>
    </location>
</feature>
<feature type="transmembrane region" description="Helical" evidence="6">
    <location>
        <begin position="394"/>
        <end position="412"/>
    </location>
</feature>
<dbReference type="GO" id="GO:0022857">
    <property type="term" value="F:transmembrane transporter activity"/>
    <property type="evidence" value="ECO:0007669"/>
    <property type="project" value="InterPro"/>
</dbReference>
<accession>A0A2Z3LCT3</accession>
<dbReference type="GO" id="GO:0016787">
    <property type="term" value="F:hydrolase activity"/>
    <property type="evidence" value="ECO:0007669"/>
    <property type="project" value="UniProtKB-KW"/>
</dbReference>
<feature type="transmembrane region" description="Helical" evidence="6">
    <location>
        <begin position="444"/>
        <end position="466"/>
    </location>
</feature>
<dbReference type="PANTHER" id="PTHR21262:SF31">
    <property type="entry name" value="GTP PYROPHOSPHOKINASE"/>
    <property type="match status" value="1"/>
</dbReference>
<dbReference type="SUPFAM" id="SSF109604">
    <property type="entry name" value="HD-domain/PDEase-like"/>
    <property type="match status" value="1"/>
</dbReference>
<organism evidence="8 9">
    <name type="scientific">Candidatus Cardinium hertigii</name>
    <dbReference type="NCBI Taxonomy" id="247481"/>
    <lineage>
        <taxon>Bacteria</taxon>
        <taxon>Pseudomonadati</taxon>
        <taxon>Bacteroidota</taxon>
        <taxon>Cytophagia</taxon>
        <taxon>Cytophagales</taxon>
        <taxon>Amoebophilaceae</taxon>
        <taxon>Candidatus Cardinium</taxon>
    </lineage>
</organism>
<feature type="transmembrane region" description="Helical" evidence="6">
    <location>
        <begin position="660"/>
        <end position="680"/>
    </location>
</feature>
<dbReference type="CDD" id="cd00077">
    <property type="entry name" value="HDc"/>
    <property type="match status" value="1"/>
</dbReference>
<feature type="transmembrane region" description="Helical" evidence="6">
    <location>
        <begin position="72"/>
        <end position="93"/>
    </location>
</feature>
<evidence type="ECO:0000313" key="8">
    <source>
        <dbReference type="EMBL" id="AWN81676.1"/>
    </source>
</evidence>
<dbReference type="PROSITE" id="PS50283">
    <property type="entry name" value="NA_SOLUT_SYMP_3"/>
    <property type="match status" value="1"/>
</dbReference>
<reference evidence="8 9" key="1">
    <citation type="submission" date="2018-05" db="EMBL/GenBank/DDBJ databases">
        <title>Candidatus Cardinium hertigii Genome Assembly.</title>
        <authorList>
            <person name="Showmaker K.C."/>
            <person name="Walden K.O."/>
            <person name="Fields C.J."/>
            <person name="Lambert K.N."/>
            <person name="Hudson M.E."/>
        </authorList>
    </citation>
    <scope>NUCLEOTIDE SEQUENCE [LARGE SCALE GENOMIC DNA]</scope>
    <source>
        <strain evidence="9">cHgTN10</strain>
    </source>
</reference>
<comment type="subcellular location">
    <subcellularLocation>
        <location evidence="1">Membrane</location>
        <topology evidence="1">Multi-pass membrane protein</topology>
    </subcellularLocation>
</comment>
<keyword evidence="8" id="KW-0378">Hydrolase</keyword>
<evidence type="ECO:0000256" key="3">
    <source>
        <dbReference type="ARBA" id="ARBA00022692"/>
    </source>
</evidence>
<feature type="transmembrane region" description="Helical" evidence="6">
    <location>
        <begin position="419"/>
        <end position="438"/>
    </location>
</feature>
<dbReference type="CDD" id="cd10322">
    <property type="entry name" value="SLC5sbd"/>
    <property type="match status" value="1"/>
</dbReference>
<keyword evidence="9" id="KW-1185">Reference proteome</keyword>
<feature type="transmembrane region" description="Helical" evidence="6">
    <location>
        <begin position="547"/>
        <end position="567"/>
    </location>
</feature>
<evidence type="ECO:0000256" key="6">
    <source>
        <dbReference type="SAM" id="Phobius"/>
    </source>
</evidence>
<feature type="transmembrane region" description="Helical" evidence="6">
    <location>
        <begin position="114"/>
        <end position="133"/>
    </location>
</feature>
<dbReference type="AlphaFoldDB" id="A0A2Z3LCT3"/>
<feature type="transmembrane region" description="Helical" evidence="6">
    <location>
        <begin position="153"/>
        <end position="171"/>
    </location>
</feature>
<feature type="transmembrane region" description="Helical" evidence="6">
    <location>
        <begin position="309"/>
        <end position="325"/>
    </location>
</feature>
<dbReference type="GO" id="GO:0005886">
    <property type="term" value="C:plasma membrane"/>
    <property type="evidence" value="ECO:0007669"/>
    <property type="project" value="TreeGrafter"/>
</dbReference>
<evidence type="ECO:0000256" key="2">
    <source>
        <dbReference type="ARBA" id="ARBA00006434"/>
    </source>
</evidence>
<protein>
    <submittedName>
        <fullName evidence="8">Bifunctional (P)ppGpp synthase/hydrolase SpoT</fullName>
    </submittedName>
</protein>
<keyword evidence="4 6" id="KW-1133">Transmembrane helix</keyword>
<dbReference type="InterPro" id="IPR038377">
    <property type="entry name" value="Na/Glc_symporter_sf"/>
</dbReference>
<feature type="domain" description="HD/PDEase" evidence="7">
    <location>
        <begin position="1013"/>
        <end position="1122"/>
    </location>
</feature>
<evidence type="ECO:0000256" key="4">
    <source>
        <dbReference type="ARBA" id="ARBA00022989"/>
    </source>
</evidence>
<evidence type="ECO:0000256" key="1">
    <source>
        <dbReference type="ARBA" id="ARBA00004141"/>
    </source>
</evidence>
<proteinExistence type="inferred from homology"/>
<dbReference type="Proteomes" id="UP000245872">
    <property type="component" value="Chromosome"/>
</dbReference>
<dbReference type="Pfam" id="PF00474">
    <property type="entry name" value="SSF"/>
    <property type="match status" value="1"/>
</dbReference>
<dbReference type="OrthoDB" id="9802385at2"/>
<sequence length="1164" mass="130368">MIQPDLVIIGMFLLLTLAIGFYYGRGILTFQDYAVGNRKITSTAITLSLLATIYGGRAIYDTLNFYYDIGVSAYIRDLFLPVIYFIFSRFVIVRMHEFIGHLSIAESMGSLYGSAVRVITGILGIMVAIVALIVQIRISLEITSLLFPEIKEISTYVIILSTLLWIGYTTVGGARSVAITDVYQFLLFGLCFPLLIFVFLYYAKGPLIKGQKIISIIHFQISKTHAQEMAKVLWYSCIISTGLFFNPACFHRFYMSASLTQARKVLNRSAIIRIFIPILFLMVLIALAAAGHTIQHNQNIIKYIIDCKYFPGLRAVLVTAIYALIMSTADSYLHIASVLSANDIWPVIAGLRKGSMQPSLKIARMASVLIGIVSLWAALYTATSNLTTLINKVHNLYGPIVGIPFFMTCLGFRPRTAAVLCSMGILTMVITIVHHIYYKGQDIPAHHMCIAMITSFLILLSIHYILPKLPHTGWVGMQDRSAWDLQNQITKRWWLARVQQFKMLFTRSYRATIFPIQERTFVAVGSYTILHAIIALCFIQRQYFLPYVYLYMAVMALGTILALYPALHAYQKGGTPFLHALWPMVLFVLLFIAPLQFAKLGHYSPMVCALLIASISLSIVLVSVEGSSILLLCALLIHRLLPPYVNFVDLFWGSLKHASVIELMLTTALVSITLVGFLLYKYLREKATAKLNIIELTRTYEQRISLEAIYSQAHWARLDATAGGNLLREMGDNLQKTLSPIARNDPHKIESEVALFNKKLQKFSDCLLWRAQEERSLKLNKKAIQPIPLELTILKVNQQILDLGEPLALLLRKQTDVAEIAVDPALLECLLLLNLWAISKSQHATDHIVTLTLAATTLQYGLATETAADLPSLTLPALAFYFSTDTSLPNLKPSYSIVGMNANTTLPASEVQFYQLESKQIVEAHGGYVEIIEIPTKVSCLYVFPLDGRKVMRFKTYDPADLVANTLAETAEGLAQEQELIGLLTAQTTLSAERIQQTIAFIKKAHGLVQRKSGSPYYTHPMAVAKLLLEATQDPDTILAGLLHDIVEDTPVTLSQLELMYGSEVAAVVDQVTHYNTNGYPWKLDKVANKNILHQCRDIRVVQVKLADRLHNMRTLSVRKPADQQRIAKESVAFYIPWGKSHKAPQQWLAEMQQICEGIIAKQL</sequence>
<evidence type="ECO:0000256" key="5">
    <source>
        <dbReference type="ARBA" id="ARBA00023136"/>
    </source>
</evidence>
<comment type="similarity">
    <text evidence="2">Belongs to the sodium:solute symporter (SSF) (TC 2.A.21) family.</text>
</comment>
<evidence type="ECO:0000313" key="9">
    <source>
        <dbReference type="Proteomes" id="UP000245872"/>
    </source>
</evidence>
<feature type="transmembrane region" description="Helical" evidence="6">
    <location>
        <begin position="362"/>
        <end position="382"/>
    </location>
</feature>
<name>A0A2Z3LCT3_9BACT</name>
<dbReference type="SMART" id="SM00471">
    <property type="entry name" value="HDc"/>
    <property type="match status" value="1"/>
</dbReference>
<feature type="transmembrane region" description="Helical" evidence="6">
    <location>
        <begin position="579"/>
        <end position="597"/>
    </location>
</feature>
<dbReference type="EMBL" id="CP029619">
    <property type="protein sequence ID" value="AWN81676.1"/>
    <property type="molecule type" value="Genomic_DNA"/>
</dbReference>
<dbReference type="Pfam" id="PF13328">
    <property type="entry name" value="HD_4"/>
    <property type="match status" value="1"/>
</dbReference>
<keyword evidence="3 6" id="KW-0812">Transmembrane</keyword>
<dbReference type="Gene3D" id="1.20.1730.10">
    <property type="entry name" value="Sodium/glucose cotransporter"/>
    <property type="match status" value="1"/>
</dbReference>
<dbReference type="PANTHER" id="PTHR21262">
    <property type="entry name" value="GUANOSINE-3',5'-BIS DIPHOSPHATE 3'-PYROPHOSPHOHYDROLASE"/>
    <property type="match status" value="1"/>
</dbReference>
<feature type="transmembrane region" description="Helical" evidence="6">
    <location>
        <begin position="232"/>
        <end position="250"/>
    </location>
</feature>